<protein>
    <submittedName>
        <fullName evidence="3">Uncharacterized protein</fullName>
    </submittedName>
</protein>
<organism evidence="3 4">
    <name type="scientific">Roridomyces roridus</name>
    <dbReference type="NCBI Taxonomy" id="1738132"/>
    <lineage>
        <taxon>Eukaryota</taxon>
        <taxon>Fungi</taxon>
        <taxon>Dikarya</taxon>
        <taxon>Basidiomycota</taxon>
        <taxon>Agaricomycotina</taxon>
        <taxon>Agaricomycetes</taxon>
        <taxon>Agaricomycetidae</taxon>
        <taxon>Agaricales</taxon>
        <taxon>Marasmiineae</taxon>
        <taxon>Mycenaceae</taxon>
        <taxon>Roridomyces</taxon>
    </lineage>
</organism>
<comment type="caution">
    <text evidence="3">The sequence shown here is derived from an EMBL/GenBank/DDBJ whole genome shotgun (WGS) entry which is preliminary data.</text>
</comment>
<evidence type="ECO:0000256" key="2">
    <source>
        <dbReference type="SAM" id="Phobius"/>
    </source>
</evidence>
<name>A0AAD7AXU5_9AGAR</name>
<proteinExistence type="predicted"/>
<dbReference type="Proteomes" id="UP001221142">
    <property type="component" value="Unassembled WGS sequence"/>
</dbReference>
<evidence type="ECO:0000313" key="4">
    <source>
        <dbReference type="Proteomes" id="UP001221142"/>
    </source>
</evidence>
<dbReference type="AlphaFoldDB" id="A0AAD7AXU5"/>
<feature type="transmembrane region" description="Helical" evidence="2">
    <location>
        <begin position="30"/>
        <end position="47"/>
    </location>
</feature>
<accession>A0AAD7AXU5</accession>
<dbReference type="SUPFAM" id="SSF53098">
    <property type="entry name" value="Ribonuclease H-like"/>
    <property type="match status" value="1"/>
</dbReference>
<dbReference type="InterPro" id="IPR012337">
    <property type="entry name" value="RNaseH-like_sf"/>
</dbReference>
<sequence length="462" mass="51568">MDNAGNCNTTADHMVIEVPTFRRRLARGRCFLHILQLVAKMIISFFFKQPRRKKAIKANKNSVKRTTSLSADSLEPDETDEFVLCEADPSADAEDLELAEVIHEPEDDAPPTAQDVHDGKVTSTIRQATIAEMCLDGVYIDPAEEKDALKLFPKVAGLAKKVHDSRVIHAEFQRIVADPGTGLPTDSNVTELARRNATRWGSEYQCLQTRRILGKAVDKLIQNPNLKLGGYAFNKRQGKLALELETLLEVIDIPSQMFQSKNRPLITEVLPYMDDLDYMLNNITEAHDLCDTTRVAACAGLRVLRKYFALLDECEAYRIAIVMCLDRKLQWFRGRKWDDAQIADLRSLVVRRFNESYKTVGPTASNPSMSIPPTSTAESLSGRFSRRPGVSNNSTTSEADNIHTYLDSPLSMPSGTVIQYWNERLTPPPGSTVIATPDLARFGLSFCSCPGKLSFQACLHIC</sequence>
<reference evidence="3" key="1">
    <citation type="submission" date="2023-03" db="EMBL/GenBank/DDBJ databases">
        <title>Massive genome expansion in bonnet fungi (Mycena s.s.) driven by repeated elements and novel gene families across ecological guilds.</title>
        <authorList>
            <consortium name="Lawrence Berkeley National Laboratory"/>
            <person name="Harder C.B."/>
            <person name="Miyauchi S."/>
            <person name="Viragh M."/>
            <person name="Kuo A."/>
            <person name="Thoen E."/>
            <person name="Andreopoulos B."/>
            <person name="Lu D."/>
            <person name="Skrede I."/>
            <person name="Drula E."/>
            <person name="Henrissat B."/>
            <person name="Morin E."/>
            <person name="Kohler A."/>
            <person name="Barry K."/>
            <person name="LaButti K."/>
            <person name="Morin E."/>
            <person name="Salamov A."/>
            <person name="Lipzen A."/>
            <person name="Mereny Z."/>
            <person name="Hegedus B."/>
            <person name="Baldrian P."/>
            <person name="Stursova M."/>
            <person name="Weitz H."/>
            <person name="Taylor A."/>
            <person name="Grigoriev I.V."/>
            <person name="Nagy L.G."/>
            <person name="Martin F."/>
            <person name="Kauserud H."/>
        </authorList>
    </citation>
    <scope>NUCLEOTIDE SEQUENCE</scope>
    <source>
        <strain evidence="3">9284</strain>
    </source>
</reference>
<feature type="compositionally biased region" description="Polar residues" evidence="1">
    <location>
        <begin position="362"/>
        <end position="379"/>
    </location>
</feature>
<evidence type="ECO:0000256" key="1">
    <source>
        <dbReference type="SAM" id="MobiDB-lite"/>
    </source>
</evidence>
<gene>
    <name evidence="3" type="ORF">FB45DRAFT_78749</name>
</gene>
<feature type="region of interest" description="Disordered" evidence="1">
    <location>
        <begin position="359"/>
        <end position="398"/>
    </location>
</feature>
<keyword evidence="2" id="KW-0812">Transmembrane</keyword>
<keyword evidence="2" id="KW-0472">Membrane</keyword>
<keyword evidence="2" id="KW-1133">Transmembrane helix</keyword>
<evidence type="ECO:0000313" key="3">
    <source>
        <dbReference type="EMBL" id="KAJ7603797.1"/>
    </source>
</evidence>
<dbReference type="EMBL" id="JARKIF010000124">
    <property type="protein sequence ID" value="KAJ7603797.1"/>
    <property type="molecule type" value="Genomic_DNA"/>
</dbReference>
<keyword evidence="4" id="KW-1185">Reference proteome</keyword>